<dbReference type="Gene3D" id="2.40.160.20">
    <property type="match status" value="1"/>
</dbReference>
<dbReference type="SUPFAM" id="SSF56925">
    <property type="entry name" value="OMPA-like"/>
    <property type="match status" value="1"/>
</dbReference>
<organism evidence="5 6">
    <name type="scientific">Methylobacterium brachythecii</name>
    <dbReference type="NCBI Taxonomy" id="1176177"/>
    <lineage>
        <taxon>Bacteria</taxon>
        <taxon>Pseudomonadati</taxon>
        <taxon>Pseudomonadota</taxon>
        <taxon>Alphaproteobacteria</taxon>
        <taxon>Hyphomicrobiales</taxon>
        <taxon>Methylobacteriaceae</taxon>
        <taxon>Methylobacterium</taxon>
    </lineage>
</organism>
<evidence type="ECO:0000256" key="2">
    <source>
        <dbReference type="SAM" id="SignalP"/>
    </source>
</evidence>
<comment type="caution">
    <text evidence="5">The sequence shown here is derived from an EMBL/GenBank/DDBJ whole genome shotgun (WGS) entry which is preliminary data.</text>
</comment>
<reference evidence="4" key="4">
    <citation type="submission" date="2023-01" db="EMBL/GenBank/DDBJ databases">
        <title>Draft genome sequence of Methylobacterium brachythecii strain NBRC 107710.</title>
        <authorList>
            <person name="Sun Q."/>
            <person name="Mori K."/>
        </authorList>
    </citation>
    <scope>NUCLEOTIDE SEQUENCE</scope>
    <source>
        <strain evidence="4">NBRC 107710</strain>
    </source>
</reference>
<feature type="signal peptide" evidence="2">
    <location>
        <begin position="1"/>
        <end position="27"/>
    </location>
</feature>
<proteinExistence type="predicted"/>
<evidence type="ECO:0000313" key="5">
    <source>
        <dbReference type="EMBL" id="MBB3902407.1"/>
    </source>
</evidence>
<keyword evidence="1 2" id="KW-0732">Signal</keyword>
<feature type="domain" description="Outer membrane protein beta-barrel" evidence="3">
    <location>
        <begin position="19"/>
        <end position="263"/>
    </location>
</feature>
<dbReference type="Proteomes" id="UP000517759">
    <property type="component" value="Unassembled WGS sequence"/>
</dbReference>
<dbReference type="EMBL" id="JACIDN010000003">
    <property type="protein sequence ID" value="MBB3902407.1"/>
    <property type="molecule type" value="Genomic_DNA"/>
</dbReference>
<gene>
    <name evidence="4" type="ORF">GCM10007884_02410</name>
    <name evidence="5" type="ORF">GGR33_001902</name>
</gene>
<keyword evidence="7" id="KW-1185">Reference proteome</keyword>
<sequence length="278" mass="29162">MRSSDCLRTAIAGLGVAVALSTGPASAADLLRYARSPEAIVAAEPVESGWYLRADATASDFGKPSDATPPDPSLPPYVGLRLSSEAGYGGGVGYRVNQWLRVDATIDQRMPSRFRTYSSGSHFATGYNIETGDLSALTGFLNAYADLGTWWGLTPYVGGGIGFAENSFHGNYTQTTCTVAGCDGNSGTGTRVAVTRPDHGLSSFAWNLTAGASYQLGQGLSLDAAYRYVDLGGAKSGVDSFGASTRLKDLHANEVRVGLRYQFAGGLLPMISQNPYGN</sequence>
<name>A0A7W6F6G9_9HYPH</name>
<feature type="chain" id="PRO_5031180596" evidence="2">
    <location>
        <begin position="28"/>
        <end position="278"/>
    </location>
</feature>
<dbReference type="AlphaFoldDB" id="A0A7W6F6G9"/>
<protein>
    <submittedName>
        <fullName evidence="5">Opacity protein-like surface antigen</fullName>
    </submittedName>
    <submittedName>
        <fullName evidence="4">Outer surface protein</fullName>
    </submittedName>
</protein>
<evidence type="ECO:0000313" key="4">
    <source>
        <dbReference type="EMBL" id="GLS42256.1"/>
    </source>
</evidence>
<dbReference type="InterPro" id="IPR011250">
    <property type="entry name" value="OMP/PagP_B-barrel"/>
</dbReference>
<accession>A0A7W6F6G9</accession>
<evidence type="ECO:0000313" key="6">
    <source>
        <dbReference type="Proteomes" id="UP000517759"/>
    </source>
</evidence>
<reference evidence="5 6" key="3">
    <citation type="submission" date="2020-08" db="EMBL/GenBank/DDBJ databases">
        <title>Genomic Encyclopedia of Type Strains, Phase IV (KMG-IV): sequencing the most valuable type-strain genomes for metagenomic binning, comparative biology and taxonomic classification.</title>
        <authorList>
            <person name="Goeker M."/>
        </authorList>
    </citation>
    <scope>NUCLEOTIDE SEQUENCE [LARGE SCALE GENOMIC DNA]</scope>
    <source>
        <strain evidence="5 6">DSM 24105</strain>
    </source>
</reference>
<reference evidence="7" key="2">
    <citation type="journal article" date="2019" name="Int. J. Syst. Evol. Microbiol.">
        <title>The Global Catalogue of Microorganisms (GCM) 10K type strain sequencing project: providing services to taxonomists for standard genome sequencing and annotation.</title>
        <authorList>
            <consortium name="The Broad Institute Genomics Platform"/>
            <consortium name="The Broad Institute Genome Sequencing Center for Infectious Disease"/>
            <person name="Wu L."/>
            <person name="Ma J."/>
        </authorList>
    </citation>
    <scope>NUCLEOTIDE SEQUENCE [LARGE SCALE GENOMIC DNA]</scope>
    <source>
        <strain evidence="7">NBRC 107710</strain>
    </source>
</reference>
<reference evidence="4" key="1">
    <citation type="journal article" date="2014" name="Int. J. Syst. Evol. Microbiol.">
        <title>Complete genome of a new Firmicutes species belonging to the dominant human colonic microbiota ('Ruminococcus bicirculans') reveals two chromosomes and a selective capacity to utilize plant glucans.</title>
        <authorList>
            <consortium name="NISC Comparative Sequencing Program"/>
            <person name="Wegmann U."/>
            <person name="Louis P."/>
            <person name="Goesmann A."/>
            <person name="Henrissat B."/>
            <person name="Duncan S.H."/>
            <person name="Flint H.J."/>
        </authorList>
    </citation>
    <scope>NUCLEOTIDE SEQUENCE</scope>
    <source>
        <strain evidence="4">NBRC 107710</strain>
    </source>
</reference>
<evidence type="ECO:0000259" key="3">
    <source>
        <dbReference type="Pfam" id="PF13505"/>
    </source>
</evidence>
<dbReference type="RefSeq" id="WP_183504311.1">
    <property type="nucleotide sequence ID" value="NZ_BSPG01000001.1"/>
</dbReference>
<dbReference type="Proteomes" id="UP001156881">
    <property type="component" value="Unassembled WGS sequence"/>
</dbReference>
<dbReference type="InterPro" id="IPR027385">
    <property type="entry name" value="Beta-barrel_OMP"/>
</dbReference>
<dbReference type="Pfam" id="PF13505">
    <property type="entry name" value="OMP_b-brl"/>
    <property type="match status" value="1"/>
</dbReference>
<evidence type="ECO:0000313" key="7">
    <source>
        <dbReference type="Proteomes" id="UP001156881"/>
    </source>
</evidence>
<dbReference type="EMBL" id="BSPG01000001">
    <property type="protein sequence ID" value="GLS42256.1"/>
    <property type="molecule type" value="Genomic_DNA"/>
</dbReference>
<evidence type="ECO:0000256" key="1">
    <source>
        <dbReference type="ARBA" id="ARBA00022729"/>
    </source>
</evidence>